<keyword evidence="14" id="KW-1185">Reference proteome</keyword>
<evidence type="ECO:0000256" key="9">
    <source>
        <dbReference type="ARBA" id="ARBA00025413"/>
    </source>
</evidence>
<keyword evidence="6 11" id="KW-0496">Mitochondrion</keyword>
<evidence type="ECO:0000256" key="3">
    <source>
        <dbReference type="ARBA" id="ARBA00022692"/>
    </source>
</evidence>
<evidence type="ECO:0000256" key="5">
    <source>
        <dbReference type="ARBA" id="ARBA00022989"/>
    </source>
</evidence>
<feature type="region of interest" description="Disordered" evidence="12">
    <location>
        <begin position="91"/>
        <end position="122"/>
    </location>
</feature>
<keyword evidence="7" id="KW-0472">Membrane</keyword>
<feature type="compositionally biased region" description="Basic and acidic residues" evidence="12">
    <location>
        <begin position="98"/>
        <end position="113"/>
    </location>
</feature>
<dbReference type="EMBL" id="ONZQ02000003">
    <property type="protein sequence ID" value="SPO00181.1"/>
    <property type="molecule type" value="Genomic_DNA"/>
</dbReference>
<comment type="function">
    <text evidence="9 11">Essential for the assembly of ubiquinol-cytochrome c reductase. It has a direct effect on the correct occurrence of the Rieske protein, core 4, core 5 and apocytochrome b.</text>
</comment>
<gene>
    <name evidence="13" type="ORF">DNG_03030</name>
</gene>
<keyword evidence="3" id="KW-0812">Transmembrane</keyword>
<dbReference type="AlphaFoldDB" id="A0AAE8ST64"/>
<dbReference type="PANTHER" id="PTHR28202:SF1">
    <property type="entry name" value="ASSEMBLY FACTOR CBP4"/>
    <property type="match status" value="1"/>
</dbReference>
<evidence type="ECO:0000313" key="13">
    <source>
        <dbReference type="EMBL" id="SPO00181.1"/>
    </source>
</evidence>
<accession>A0AAE8ST64</accession>
<keyword evidence="4 11" id="KW-0999">Mitochondrion inner membrane</keyword>
<evidence type="ECO:0000256" key="2">
    <source>
        <dbReference type="ARBA" id="ARBA00006780"/>
    </source>
</evidence>
<evidence type="ECO:0000256" key="10">
    <source>
        <dbReference type="ARBA" id="ARBA00031521"/>
    </source>
</evidence>
<dbReference type="GO" id="GO:0034551">
    <property type="term" value="P:mitochondrial respiratory chain complex III assembly"/>
    <property type="evidence" value="ECO:0007669"/>
    <property type="project" value="TreeGrafter"/>
</dbReference>
<organism evidence="13 14">
    <name type="scientific">Cephalotrichum gorgonifer</name>
    <dbReference type="NCBI Taxonomy" id="2041049"/>
    <lineage>
        <taxon>Eukaryota</taxon>
        <taxon>Fungi</taxon>
        <taxon>Dikarya</taxon>
        <taxon>Ascomycota</taxon>
        <taxon>Pezizomycotina</taxon>
        <taxon>Sordariomycetes</taxon>
        <taxon>Hypocreomycetidae</taxon>
        <taxon>Microascales</taxon>
        <taxon>Microascaceae</taxon>
        <taxon>Cephalotrichum</taxon>
    </lineage>
</organism>
<dbReference type="InterPro" id="IPR012420">
    <property type="entry name" value="Cbp4"/>
</dbReference>
<evidence type="ECO:0000256" key="11">
    <source>
        <dbReference type="RuleBase" id="RU368005"/>
    </source>
</evidence>
<keyword evidence="8 11" id="KW-0143">Chaperone</keyword>
<sequence length="122" mass="13956">MAPKPTNYWLWAKMLAGGGLIAVGGPYLTMKLTPTEEELFKKYNPELQARSLANRGKKEQEFEDFVTNMKEAAKSDKHIWISLKEMEDRKKSAALAQNRKDAEDEKERQKQMRLDAGLQPTA</sequence>
<proteinExistence type="inferred from homology"/>
<comment type="caution">
    <text evidence="13">The sequence shown here is derived from an EMBL/GenBank/DDBJ whole genome shotgun (WGS) entry which is preliminary data.</text>
</comment>
<evidence type="ECO:0000256" key="1">
    <source>
        <dbReference type="ARBA" id="ARBA00004434"/>
    </source>
</evidence>
<dbReference type="Proteomes" id="UP001187682">
    <property type="component" value="Unassembled WGS sequence"/>
</dbReference>
<name>A0AAE8ST64_9PEZI</name>
<evidence type="ECO:0000256" key="6">
    <source>
        <dbReference type="ARBA" id="ARBA00023128"/>
    </source>
</evidence>
<reference evidence="13" key="1">
    <citation type="submission" date="2018-03" db="EMBL/GenBank/DDBJ databases">
        <authorList>
            <person name="Guldener U."/>
        </authorList>
    </citation>
    <scope>NUCLEOTIDE SEQUENCE</scope>
</reference>
<comment type="similarity">
    <text evidence="2 11">Belongs to the CBP4 family.</text>
</comment>
<dbReference type="GO" id="GO:0005743">
    <property type="term" value="C:mitochondrial inner membrane"/>
    <property type="evidence" value="ECO:0007669"/>
    <property type="project" value="UniProtKB-SubCell"/>
</dbReference>
<keyword evidence="5" id="KW-1133">Transmembrane helix</keyword>
<evidence type="ECO:0000256" key="4">
    <source>
        <dbReference type="ARBA" id="ARBA00022792"/>
    </source>
</evidence>
<evidence type="ECO:0000256" key="8">
    <source>
        <dbReference type="ARBA" id="ARBA00023186"/>
    </source>
</evidence>
<dbReference type="Pfam" id="PF07960">
    <property type="entry name" value="CBP4"/>
    <property type="match status" value="1"/>
</dbReference>
<evidence type="ECO:0000313" key="14">
    <source>
        <dbReference type="Proteomes" id="UP001187682"/>
    </source>
</evidence>
<dbReference type="PANTHER" id="PTHR28202">
    <property type="entry name" value="ASSEMBLY FACTOR CBP4"/>
    <property type="match status" value="1"/>
</dbReference>
<protein>
    <recommendedName>
        <fullName evidence="10 11">Cytochrome b mRNA-processing protein 4</fullName>
    </recommendedName>
</protein>
<comment type="subcellular location">
    <subcellularLocation>
        <location evidence="1 11">Mitochondrion inner membrane</location>
        <topology evidence="1 11">Single-pass membrane protein</topology>
    </subcellularLocation>
</comment>
<evidence type="ECO:0000256" key="7">
    <source>
        <dbReference type="ARBA" id="ARBA00023136"/>
    </source>
</evidence>
<evidence type="ECO:0000256" key="12">
    <source>
        <dbReference type="SAM" id="MobiDB-lite"/>
    </source>
</evidence>